<organism evidence="3 4">
    <name type="scientific">Arthrobacter jiangjiafuii</name>
    <dbReference type="NCBI Taxonomy" id="2817475"/>
    <lineage>
        <taxon>Bacteria</taxon>
        <taxon>Bacillati</taxon>
        <taxon>Actinomycetota</taxon>
        <taxon>Actinomycetes</taxon>
        <taxon>Micrococcales</taxon>
        <taxon>Micrococcaceae</taxon>
        <taxon>Arthrobacter</taxon>
    </lineage>
</organism>
<dbReference type="PANTHER" id="PTHR43794:SF11">
    <property type="entry name" value="AMIDOHYDROLASE-RELATED DOMAIN-CONTAINING PROTEIN"/>
    <property type="match status" value="1"/>
</dbReference>
<dbReference type="SUPFAM" id="SSF51338">
    <property type="entry name" value="Composite domain of metallo-dependent hydrolases"/>
    <property type="match status" value="1"/>
</dbReference>
<keyword evidence="1" id="KW-0378">Hydrolase</keyword>
<dbReference type="InterPro" id="IPR011059">
    <property type="entry name" value="Metal-dep_hydrolase_composite"/>
</dbReference>
<feature type="domain" description="Amidohydrolase-related" evidence="2">
    <location>
        <begin position="61"/>
        <end position="413"/>
    </location>
</feature>
<dbReference type="PANTHER" id="PTHR43794">
    <property type="entry name" value="AMINOHYDROLASE SSNA-RELATED"/>
    <property type="match status" value="1"/>
</dbReference>
<evidence type="ECO:0000256" key="1">
    <source>
        <dbReference type="ARBA" id="ARBA00022801"/>
    </source>
</evidence>
<evidence type="ECO:0000313" key="4">
    <source>
        <dbReference type="Proteomes" id="UP000676885"/>
    </source>
</evidence>
<dbReference type="GO" id="GO:0016810">
    <property type="term" value="F:hydrolase activity, acting on carbon-nitrogen (but not peptide) bonds"/>
    <property type="evidence" value="ECO:0007669"/>
    <property type="project" value="InterPro"/>
</dbReference>
<accession>A0A975M4B6</accession>
<dbReference type="CDD" id="cd01298">
    <property type="entry name" value="ATZ_TRZ_like"/>
    <property type="match status" value="1"/>
</dbReference>
<dbReference type="Proteomes" id="UP000676885">
    <property type="component" value="Chromosome"/>
</dbReference>
<reference evidence="3 4" key="1">
    <citation type="submission" date="2021-05" db="EMBL/GenBank/DDBJ databases">
        <title>Novel species in genus Arthrobacter.</title>
        <authorList>
            <person name="Zhang G."/>
        </authorList>
    </citation>
    <scope>NUCLEOTIDE SEQUENCE [LARGE SCALE GENOMIC DNA]</scope>
    <source>
        <strain evidence="4">zg-ZUI227</strain>
    </source>
</reference>
<sequence>MTLDHVDIAIINGYVLPMNNKAPISHGVVTIRNGMIAGVGEAGSVDVSGAKRVIDAKGGAIMPGLINSHTHNASNMLLRSLDEDAELWSWLESMWKLKRNFDPETLYWASLCGLIEMVRSGITCFNEHFDAYAVEPEAEALKVIPLRATLGYGFADRGIYEPISQWSWNALEHFEEKVARHHLSAEGRIHVALSPHAPYSVGEEMWKLTRTVADDHSVSIHTHLAEGMNEVRYMEQTYGTTSVQWLESLGFLGPDVTAAHCTRLNDVDRSIMAERGVKIAHCPVSNAKLVSGTLDLGAVVDAGITVGLATDGPASHNTMDMFQEMKFAGLIHKDRTQDPLFLPTRQLLNLATTGSAAAMHRPDLGQLATGHPADVIVVDFDTAHTLPVYDPESTLVYSSRADDVRFTIVGGNVLLDDKQIPGVDEGEVRRRFAESAHALRARSLA</sequence>
<dbReference type="KEGG" id="ajg:KKR91_14360"/>
<dbReference type="EMBL" id="CP076022">
    <property type="protein sequence ID" value="QWC09642.1"/>
    <property type="molecule type" value="Genomic_DNA"/>
</dbReference>
<dbReference type="InterPro" id="IPR032466">
    <property type="entry name" value="Metal_Hydrolase"/>
</dbReference>
<keyword evidence="4" id="KW-1185">Reference proteome</keyword>
<dbReference type="RefSeq" id="WP_210227772.1">
    <property type="nucleotide sequence ID" value="NZ_CP076022.1"/>
</dbReference>
<dbReference type="SUPFAM" id="SSF51556">
    <property type="entry name" value="Metallo-dependent hydrolases"/>
    <property type="match status" value="1"/>
</dbReference>
<dbReference type="InterPro" id="IPR006680">
    <property type="entry name" value="Amidohydro-rel"/>
</dbReference>
<dbReference type="Gene3D" id="3.20.20.140">
    <property type="entry name" value="Metal-dependent hydrolases"/>
    <property type="match status" value="1"/>
</dbReference>
<evidence type="ECO:0000259" key="2">
    <source>
        <dbReference type="Pfam" id="PF01979"/>
    </source>
</evidence>
<name>A0A975M4B6_9MICC</name>
<protein>
    <submittedName>
        <fullName evidence="3">Amidohydrolase</fullName>
    </submittedName>
</protein>
<dbReference type="AlphaFoldDB" id="A0A975M4B6"/>
<dbReference type="InterPro" id="IPR050287">
    <property type="entry name" value="MTA/SAH_deaminase"/>
</dbReference>
<gene>
    <name evidence="3" type="ORF">KKR91_14360</name>
</gene>
<dbReference type="Gene3D" id="2.30.40.10">
    <property type="entry name" value="Urease, subunit C, domain 1"/>
    <property type="match status" value="1"/>
</dbReference>
<dbReference type="Pfam" id="PF01979">
    <property type="entry name" value="Amidohydro_1"/>
    <property type="match status" value="1"/>
</dbReference>
<evidence type="ECO:0000313" key="3">
    <source>
        <dbReference type="EMBL" id="QWC09642.1"/>
    </source>
</evidence>
<proteinExistence type="predicted"/>